<organism evidence="1 2">
    <name type="scientific">Jeotgalibaca dankookensis</name>
    <dbReference type="NCBI Taxonomy" id="708126"/>
    <lineage>
        <taxon>Bacteria</taxon>
        <taxon>Bacillati</taxon>
        <taxon>Bacillota</taxon>
        <taxon>Bacilli</taxon>
        <taxon>Lactobacillales</taxon>
        <taxon>Carnobacteriaceae</taxon>
        <taxon>Jeotgalibaca</taxon>
    </lineage>
</organism>
<evidence type="ECO:0000313" key="1">
    <source>
        <dbReference type="EMBL" id="AQS54188.1"/>
    </source>
</evidence>
<dbReference type="KEGG" id="jda:BW727_101864"/>
<dbReference type="Pfam" id="PF03646">
    <property type="entry name" value="FlaG"/>
    <property type="match status" value="1"/>
</dbReference>
<dbReference type="Gene3D" id="3.30.160.170">
    <property type="entry name" value="FlaG-like"/>
    <property type="match status" value="1"/>
</dbReference>
<dbReference type="STRING" id="708126.BW727_101864"/>
<gene>
    <name evidence="1" type="ORF">BW727_101864</name>
</gene>
<dbReference type="EMBL" id="CP019728">
    <property type="protein sequence ID" value="AQS54188.1"/>
    <property type="molecule type" value="Genomic_DNA"/>
</dbReference>
<proteinExistence type="predicted"/>
<dbReference type="OrthoDB" id="9799867at2"/>
<reference evidence="1 2" key="1">
    <citation type="journal article" date="2014" name="Int. J. Syst. Evol. Microbiol.">
        <title>Jeotgalibaca dankookensis gen. nov., sp. nov., a member of the family Carnobacteriaceae, isolated from seujeot (Korean traditional food).</title>
        <authorList>
            <person name="Lee D.G."/>
            <person name="Trujillo M.E."/>
            <person name="Kang H."/>
            <person name="Ahn T.Y."/>
        </authorList>
    </citation>
    <scope>NUCLEOTIDE SEQUENCE [LARGE SCALE GENOMIC DNA]</scope>
    <source>
        <strain evidence="1 2">EX-07</strain>
    </source>
</reference>
<dbReference type="RefSeq" id="WP_159443138.1">
    <property type="nucleotide sequence ID" value="NZ_BBYN01000003.1"/>
</dbReference>
<dbReference type="InterPro" id="IPR005186">
    <property type="entry name" value="FlaG"/>
</dbReference>
<accession>A0A1S6IRL1</accession>
<keyword evidence="2" id="KW-1185">Reference proteome</keyword>
<dbReference type="PANTHER" id="PTHR37166">
    <property type="entry name" value="PROTEIN FLAG"/>
    <property type="match status" value="1"/>
</dbReference>
<sequence>MMEGITNINRILFDAKQHYFEKNPTAKEFATPDNEFSDELDEVAELKRIVSEANRYVVGVNAEFSIETHEGTNRTIVRMLDMETHAVIKEFPPSEMLDVIAGIWEQAGILVDRRE</sequence>
<dbReference type="InterPro" id="IPR035924">
    <property type="entry name" value="FlaG-like_sf"/>
</dbReference>
<dbReference type="SUPFAM" id="SSF160214">
    <property type="entry name" value="FlaG-like"/>
    <property type="match status" value="1"/>
</dbReference>
<dbReference type="AlphaFoldDB" id="A0A1S6IRL1"/>
<dbReference type="PANTHER" id="PTHR37166:SF1">
    <property type="entry name" value="PROTEIN FLAG"/>
    <property type="match status" value="1"/>
</dbReference>
<name>A0A1S6IRL1_9LACT</name>
<dbReference type="Proteomes" id="UP000188993">
    <property type="component" value="Chromosome"/>
</dbReference>
<evidence type="ECO:0000313" key="2">
    <source>
        <dbReference type="Proteomes" id="UP000188993"/>
    </source>
</evidence>
<evidence type="ECO:0008006" key="3">
    <source>
        <dbReference type="Google" id="ProtNLM"/>
    </source>
</evidence>
<protein>
    <recommendedName>
        <fullName evidence="3">Flagellar protein FlaG</fullName>
    </recommendedName>
</protein>